<keyword evidence="6 18" id="KW-0808">Transferase</keyword>
<keyword evidence="19" id="KW-1185">Reference proteome</keyword>
<evidence type="ECO:0000256" key="13">
    <source>
        <dbReference type="ARBA" id="ARBA00023136"/>
    </source>
</evidence>
<evidence type="ECO:0000313" key="18">
    <source>
        <dbReference type="EMBL" id="EZA48961.1"/>
    </source>
</evidence>
<dbReference type="PANTHER" id="PTHR10689">
    <property type="entry name" value="MICROSOMAL GLUTATHIONE S-TRANSFERASE 1"/>
    <property type="match status" value="1"/>
</dbReference>
<dbReference type="Pfam" id="PF01124">
    <property type="entry name" value="MAPEG"/>
    <property type="match status" value="1"/>
</dbReference>
<keyword evidence="13 17" id="KW-0472">Membrane</keyword>
<evidence type="ECO:0000256" key="16">
    <source>
        <dbReference type="ARBA" id="ARBA00049385"/>
    </source>
</evidence>
<dbReference type="AlphaFoldDB" id="A0A026VZS7"/>
<feature type="transmembrane region" description="Helical" evidence="17">
    <location>
        <begin position="74"/>
        <end position="92"/>
    </location>
</feature>
<evidence type="ECO:0000256" key="14">
    <source>
        <dbReference type="ARBA" id="ARBA00038540"/>
    </source>
</evidence>
<dbReference type="PANTHER" id="PTHR10689:SF6">
    <property type="entry name" value="MICROSOMAL GLUTATHIONE S-TRANSFERASE 1"/>
    <property type="match status" value="1"/>
</dbReference>
<evidence type="ECO:0000256" key="17">
    <source>
        <dbReference type="SAM" id="Phobius"/>
    </source>
</evidence>
<dbReference type="InterPro" id="IPR001129">
    <property type="entry name" value="Membr-assoc_MAPEG"/>
</dbReference>
<dbReference type="SUPFAM" id="SSF161084">
    <property type="entry name" value="MAPEG domain-like"/>
    <property type="match status" value="1"/>
</dbReference>
<dbReference type="EMBL" id="KK107558">
    <property type="protein sequence ID" value="EZA48961.1"/>
    <property type="molecule type" value="Genomic_DNA"/>
</dbReference>
<dbReference type="STRING" id="2015173.A0A026VZS7"/>
<evidence type="ECO:0000256" key="10">
    <source>
        <dbReference type="ARBA" id="ARBA00022989"/>
    </source>
</evidence>
<evidence type="ECO:0000256" key="3">
    <source>
        <dbReference type="ARBA" id="ARBA00004477"/>
    </source>
</evidence>
<evidence type="ECO:0000256" key="1">
    <source>
        <dbReference type="ARBA" id="ARBA00003701"/>
    </source>
</evidence>
<keyword evidence="12" id="KW-0496">Mitochondrion</keyword>
<feature type="transmembrane region" description="Helical" evidence="17">
    <location>
        <begin position="12"/>
        <end position="31"/>
    </location>
</feature>
<dbReference type="InterPro" id="IPR023352">
    <property type="entry name" value="MAPEG-like_dom_sf"/>
</dbReference>
<evidence type="ECO:0000313" key="19">
    <source>
        <dbReference type="Proteomes" id="UP000053097"/>
    </source>
</evidence>
<evidence type="ECO:0000256" key="7">
    <source>
        <dbReference type="ARBA" id="ARBA00022692"/>
    </source>
</evidence>
<organism evidence="18 19">
    <name type="scientific">Ooceraea biroi</name>
    <name type="common">Clonal raider ant</name>
    <name type="synonym">Cerapachys biroi</name>
    <dbReference type="NCBI Taxonomy" id="2015173"/>
    <lineage>
        <taxon>Eukaryota</taxon>
        <taxon>Metazoa</taxon>
        <taxon>Ecdysozoa</taxon>
        <taxon>Arthropoda</taxon>
        <taxon>Hexapoda</taxon>
        <taxon>Insecta</taxon>
        <taxon>Pterygota</taxon>
        <taxon>Neoptera</taxon>
        <taxon>Endopterygota</taxon>
        <taxon>Hymenoptera</taxon>
        <taxon>Apocrita</taxon>
        <taxon>Aculeata</taxon>
        <taxon>Formicoidea</taxon>
        <taxon>Formicidae</taxon>
        <taxon>Dorylinae</taxon>
        <taxon>Ooceraea</taxon>
    </lineage>
</organism>
<keyword evidence="7 17" id="KW-0812">Transmembrane</keyword>
<comment type="similarity">
    <text evidence="4">Belongs to the MAPEG family.</text>
</comment>
<evidence type="ECO:0000256" key="12">
    <source>
        <dbReference type="ARBA" id="ARBA00023128"/>
    </source>
</evidence>
<evidence type="ECO:0000256" key="2">
    <source>
        <dbReference type="ARBA" id="ARBA00004294"/>
    </source>
</evidence>
<keyword evidence="11" id="KW-0007">Acetylation</keyword>
<comment type="subunit">
    <text evidence="14">Homotrimer; The trimer binds only one molecule of glutathione.</text>
</comment>
<comment type="function">
    <text evidence="1">Conjugation of reduced glutathione to a wide number of exogenous and endogenous hydrophobic electrophiles.</text>
</comment>
<evidence type="ECO:0000256" key="4">
    <source>
        <dbReference type="ARBA" id="ARBA00010459"/>
    </source>
</evidence>
<dbReference type="InterPro" id="IPR040162">
    <property type="entry name" value="MGST1-like"/>
</dbReference>
<dbReference type="GO" id="GO:0005789">
    <property type="term" value="C:endoplasmic reticulum membrane"/>
    <property type="evidence" value="ECO:0007669"/>
    <property type="project" value="UniProtKB-SubCell"/>
</dbReference>
<keyword evidence="9" id="KW-0256">Endoplasmic reticulum</keyword>
<evidence type="ECO:0000256" key="8">
    <source>
        <dbReference type="ARBA" id="ARBA00022787"/>
    </source>
</evidence>
<dbReference type="FunFam" id="1.20.120.550:FF:000002">
    <property type="entry name" value="Microsomal glutathione S-transferase 1"/>
    <property type="match status" value="1"/>
</dbReference>
<evidence type="ECO:0000256" key="15">
    <source>
        <dbReference type="ARBA" id="ARBA00039397"/>
    </source>
</evidence>
<dbReference type="OrthoDB" id="193139at2759"/>
<dbReference type="Gene3D" id="1.20.120.550">
    <property type="entry name" value="Membrane associated eicosanoid/glutathione metabolism-like domain"/>
    <property type="match status" value="1"/>
</dbReference>
<protein>
    <recommendedName>
        <fullName evidence="15">Microsomal glutathione S-transferase 1</fullName>
        <ecNumber evidence="5">2.5.1.18</ecNumber>
    </recommendedName>
</protein>
<keyword evidence="8" id="KW-1000">Mitochondrion outer membrane</keyword>
<dbReference type="OMA" id="ICHTIAY"/>
<dbReference type="Proteomes" id="UP000053097">
    <property type="component" value="Unassembled WGS sequence"/>
</dbReference>
<dbReference type="GO" id="GO:0005741">
    <property type="term" value="C:mitochondrial outer membrane"/>
    <property type="evidence" value="ECO:0007669"/>
    <property type="project" value="UniProtKB-SubCell"/>
</dbReference>
<feature type="transmembrane region" description="Helical" evidence="17">
    <location>
        <begin position="122"/>
        <end position="143"/>
    </location>
</feature>
<evidence type="ECO:0000256" key="5">
    <source>
        <dbReference type="ARBA" id="ARBA00012452"/>
    </source>
</evidence>
<name>A0A026VZS7_OOCBI</name>
<dbReference type="GO" id="GO:0004364">
    <property type="term" value="F:glutathione transferase activity"/>
    <property type="evidence" value="ECO:0007669"/>
    <property type="project" value="UniProtKB-EC"/>
</dbReference>
<evidence type="ECO:0000256" key="6">
    <source>
        <dbReference type="ARBA" id="ARBA00022679"/>
    </source>
</evidence>
<comment type="catalytic activity">
    <reaction evidence="16">
        <text>RX + glutathione = an S-substituted glutathione + a halide anion + H(+)</text>
        <dbReference type="Rhea" id="RHEA:16437"/>
        <dbReference type="ChEBI" id="CHEBI:15378"/>
        <dbReference type="ChEBI" id="CHEBI:16042"/>
        <dbReference type="ChEBI" id="CHEBI:17792"/>
        <dbReference type="ChEBI" id="CHEBI:57925"/>
        <dbReference type="ChEBI" id="CHEBI:90779"/>
        <dbReference type="EC" id="2.5.1.18"/>
    </reaction>
    <physiologicalReaction direction="left-to-right" evidence="16">
        <dbReference type="Rhea" id="RHEA:16438"/>
    </physiologicalReaction>
</comment>
<proteinExistence type="inferred from homology"/>
<sequence length="144" mass="16558">MVAVNAELLKVFGFWGSVLVLKMLAMVPLTARQRFQKKIFANEDDTKIVGGKVVYNDADVERVRRSHLNDLENIVPWFIITYLWLTTGPSYWMAKTLIQMFVLARIVHTFSYAVCPQQPMRAISFFVGFGTMGYEALTTLLYYC</sequence>
<reference evidence="18 19" key="1">
    <citation type="journal article" date="2014" name="Curr. Biol.">
        <title>The genome of the clonal raider ant Cerapachys biroi.</title>
        <authorList>
            <person name="Oxley P.R."/>
            <person name="Ji L."/>
            <person name="Fetter-Pruneda I."/>
            <person name="McKenzie S.K."/>
            <person name="Li C."/>
            <person name="Hu H."/>
            <person name="Zhang G."/>
            <person name="Kronauer D.J."/>
        </authorList>
    </citation>
    <scope>NUCLEOTIDE SEQUENCE [LARGE SCALE GENOMIC DNA]</scope>
</reference>
<gene>
    <name evidence="18" type="ORF">X777_12407</name>
</gene>
<comment type="subcellular location">
    <subcellularLocation>
        <location evidence="3">Endoplasmic reticulum membrane</location>
        <topology evidence="3">Multi-pass membrane protein</topology>
    </subcellularLocation>
    <subcellularLocation>
        <location evidence="2">Mitochondrion outer membrane</location>
    </subcellularLocation>
</comment>
<keyword evidence="10 17" id="KW-1133">Transmembrane helix</keyword>
<dbReference type="EC" id="2.5.1.18" evidence="5"/>
<evidence type="ECO:0000256" key="11">
    <source>
        <dbReference type="ARBA" id="ARBA00022990"/>
    </source>
</evidence>
<evidence type="ECO:0000256" key="9">
    <source>
        <dbReference type="ARBA" id="ARBA00022824"/>
    </source>
</evidence>
<accession>A0A026VZS7</accession>